<comment type="caution">
    <text evidence="6">The sequence shown here is derived from an EMBL/GenBank/DDBJ whole genome shotgun (WGS) entry which is preliminary data.</text>
</comment>
<name>A0A9P3GN27_9APHY</name>
<feature type="transmembrane region" description="Helical" evidence="5">
    <location>
        <begin position="649"/>
        <end position="668"/>
    </location>
</feature>
<dbReference type="Gene3D" id="3.50.50.60">
    <property type="entry name" value="FAD/NAD(P)-binding domain"/>
    <property type="match status" value="2"/>
</dbReference>
<dbReference type="OrthoDB" id="66881at2759"/>
<dbReference type="InterPro" id="IPR050346">
    <property type="entry name" value="FMO-like"/>
</dbReference>
<feature type="compositionally biased region" description="Basic and acidic residues" evidence="4">
    <location>
        <begin position="230"/>
        <end position="249"/>
    </location>
</feature>
<proteinExistence type="predicted"/>
<dbReference type="Proteomes" id="UP000703269">
    <property type="component" value="Unassembled WGS sequence"/>
</dbReference>
<dbReference type="EMBL" id="BPQB01000088">
    <property type="protein sequence ID" value="GJE98462.1"/>
    <property type="molecule type" value="Genomic_DNA"/>
</dbReference>
<keyword evidence="2" id="KW-0274">FAD</keyword>
<dbReference type="PANTHER" id="PTHR23023">
    <property type="entry name" value="DIMETHYLANILINE MONOOXYGENASE"/>
    <property type="match status" value="1"/>
</dbReference>
<dbReference type="InterPro" id="IPR036188">
    <property type="entry name" value="FAD/NAD-bd_sf"/>
</dbReference>
<feature type="compositionally biased region" description="Basic and acidic residues" evidence="4">
    <location>
        <begin position="319"/>
        <end position="336"/>
    </location>
</feature>
<evidence type="ECO:0000313" key="6">
    <source>
        <dbReference type="EMBL" id="GJE98462.1"/>
    </source>
</evidence>
<evidence type="ECO:0000256" key="1">
    <source>
        <dbReference type="ARBA" id="ARBA00022630"/>
    </source>
</evidence>
<evidence type="ECO:0000256" key="2">
    <source>
        <dbReference type="ARBA" id="ARBA00022827"/>
    </source>
</evidence>
<accession>A0A9P3GN27</accession>
<evidence type="ECO:0000256" key="5">
    <source>
        <dbReference type="SAM" id="Phobius"/>
    </source>
</evidence>
<keyword evidence="1" id="KW-0285">Flavoprotein</keyword>
<dbReference type="Pfam" id="PF13450">
    <property type="entry name" value="NAD_binding_8"/>
    <property type="match status" value="1"/>
</dbReference>
<keyword evidence="5" id="KW-0812">Transmembrane</keyword>
<keyword evidence="5" id="KW-0472">Membrane</keyword>
<feature type="region of interest" description="Disordered" evidence="4">
    <location>
        <begin position="213"/>
        <end position="381"/>
    </location>
</feature>
<gene>
    <name evidence="6" type="ORF">PsYK624_146940</name>
</gene>
<evidence type="ECO:0000256" key="4">
    <source>
        <dbReference type="SAM" id="MobiDB-lite"/>
    </source>
</evidence>
<evidence type="ECO:0000313" key="7">
    <source>
        <dbReference type="Proteomes" id="UP000703269"/>
    </source>
</evidence>
<keyword evidence="5" id="KW-1133">Transmembrane helix</keyword>
<protein>
    <submittedName>
        <fullName evidence="6">FAD/NAD(P)-binding domain-containing protein</fullName>
    </submittedName>
</protein>
<keyword evidence="7" id="KW-1185">Reference proteome</keyword>
<evidence type="ECO:0000256" key="3">
    <source>
        <dbReference type="ARBA" id="ARBA00023002"/>
    </source>
</evidence>
<feature type="compositionally biased region" description="Basic and acidic residues" evidence="4">
    <location>
        <begin position="367"/>
        <end position="377"/>
    </location>
</feature>
<keyword evidence="3" id="KW-0560">Oxidoreductase</keyword>
<dbReference type="GO" id="GO:0016491">
    <property type="term" value="F:oxidoreductase activity"/>
    <property type="evidence" value="ECO:0007669"/>
    <property type="project" value="UniProtKB-KW"/>
</dbReference>
<dbReference type="AlphaFoldDB" id="A0A9P3GN27"/>
<feature type="compositionally biased region" description="Basic and acidic residues" evidence="4">
    <location>
        <begin position="259"/>
        <end position="277"/>
    </location>
</feature>
<sequence length="689" mass="77064">MAVAATRDKLLHAATEAVLLPLTLFTFVFWELPKRVAGVVLCTLYELAQLPVIWAFKPPRPPKELKNPRARIAVIGAGLTGVSSAAHAIAHGFDVVIYEKSDKIGGIWTSVNKTSGLQLNSILYRFFPSVLWSRFFPHRDEILSEIEKIWKEYRLDERTRFNTAVTSVKRASGGGGEASRGDSKWIINDGADGEFDAVIVNIGTCGEPMMMKFPGMPGYKPEEQPAQNGHKHDSEKDDKPHQDNGEARGSKKPAWSSPDETKEAVKLKDGQRPRKNPDSPTQDEGATLPEKVGDVHGATVTTAGGEGAWDAVEEPTWEVGRDQVEKKEQGFPRPEEAFTPGPDVQKDTKRTAEPQQPKRKQKGKKHHDAEPKDRQDQDADSGEVFEKPILHSSQLTSSGIDFKDKTVVVIGGGASAVEAVETALPEGAKHTIMVVRDDKWIIPRNFIIDTLIAMQPFGMEMPLSFLWEKFITLWNYHGMSDLTPANTGLFQSTPVVNEEFLGHVRAGRCDYVRGDIVRLTKDGVRVNVRPRGSKAGDKGEEKEFAADVVVLATGFHRPDISFLPKDLFPEEYERPNLYLQNFPVEDWSVLMTNSAYMNAIGTVGHFHIGIYARILMTFLMDPAARPSPHDMRLWVDAVRFVKRGAQKGALGFFTYMELTIWLGLFHVFRPDRLRWMFFILNGWGVRPLK</sequence>
<feature type="compositionally biased region" description="Basic residues" evidence="4">
    <location>
        <begin position="357"/>
        <end position="366"/>
    </location>
</feature>
<dbReference type="PRINTS" id="PR00419">
    <property type="entry name" value="ADXRDTASE"/>
</dbReference>
<dbReference type="SUPFAM" id="SSF51905">
    <property type="entry name" value="FAD/NAD(P)-binding domain"/>
    <property type="match status" value="2"/>
</dbReference>
<reference evidence="6 7" key="1">
    <citation type="submission" date="2021-08" db="EMBL/GenBank/DDBJ databases">
        <title>Draft Genome Sequence of Phanerochaete sordida strain YK-624.</title>
        <authorList>
            <person name="Mori T."/>
            <person name="Dohra H."/>
            <person name="Suzuki T."/>
            <person name="Kawagishi H."/>
            <person name="Hirai H."/>
        </authorList>
    </citation>
    <scope>NUCLEOTIDE SEQUENCE [LARGE SCALE GENOMIC DNA]</scope>
    <source>
        <strain evidence="6 7">YK-624</strain>
    </source>
</reference>
<organism evidence="6 7">
    <name type="scientific">Phanerochaete sordida</name>
    <dbReference type="NCBI Taxonomy" id="48140"/>
    <lineage>
        <taxon>Eukaryota</taxon>
        <taxon>Fungi</taxon>
        <taxon>Dikarya</taxon>
        <taxon>Basidiomycota</taxon>
        <taxon>Agaricomycotina</taxon>
        <taxon>Agaricomycetes</taxon>
        <taxon>Polyporales</taxon>
        <taxon>Phanerochaetaceae</taxon>
        <taxon>Phanerochaete</taxon>
    </lineage>
</organism>